<organism evidence="7 8">
    <name type="scientific">Nibribacter ruber</name>
    <dbReference type="NCBI Taxonomy" id="2698458"/>
    <lineage>
        <taxon>Bacteria</taxon>
        <taxon>Pseudomonadati</taxon>
        <taxon>Bacteroidota</taxon>
        <taxon>Cytophagia</taxon>
        <taxon>Cytophagales</taxon>
        <taxon>Hymenobacteraceae</taxon>
        <taxon>Nibribacter</taxon>
    </lineage>
</organism>
<dbReference type="AlphaFoldDB" id="A0A6P1P1P4"/>
<proteinExistence type="predicted"/>
<evidence type="ECO:0000256" key="5">
    <source>
        <dbReference type="ARBA" id="ARBA00023014"/>
    </source>
</evidence>
<evidence type="ECO:0000313" key="8">
    <source>
        <dbReference type="Proteomes" id="UP000464214"/>
    </source>
</evidence>
<name>A0A6P1P1P4_9BACT</name>
<dbReference type="InterPro" id="IPR036188">
    <property type="entry name" value="FAD/NAD-bd_sf"/>
</dbReference>
<dbReference type="SUPFAM" id="SSF51905">
    <property type="entry name" value="FAD/NAD(P)-binding domain"/>
    <property type="match status" value="1"/>
</dbReference>
<sequence length="629" mass="68861">MRHFFSTLLSVVLFLCLGLLSTQAQTLKTDLLIIGGGASGTTAGIQAARMGVKVVIVEETPWLGGMLTSAGVSAIDGNHQMPSGLWGEFRQQLYNYYGGPAAVETGWVSNTLFEPSTGNRILKELVAKEKNLSVVYNTAWQDIKRQGNGWKVTVKTGKKSRTIEAKMLLDATELGDVMARAGAKYDIGMDSRSVSGEEYAPAQANDIVQDLTYVVILKEYPKGQDKTIKKPAGYNPKEFDCACDVSDPAADGGPNNNCLQMMGYGKLPNNKYMINWPKCGNDIYMNIIEKTPAQRAEALKEAKLHTLRFVYYLQTELGFKNFGIAEDEFPTADKLPMIPYHRESRRLKGLAKLAVHHVEKPYDQKEAYYRTGVAVGDYTIDHHHLKNPSAPNIDFVKIKVPSYNVPLGSLIPQGVDGLIVAEKSISVTNIVNGATRLQPVVLGLGQAAGALAAVSLQKNVQPREVNIRDVQQALLSSNAYIMPFIDVKPQDAHFAALQRIGATGILKGTGIAYKWANQTWFYPEYPASEHDVVSGLKTYYPQLKTTQASGAKITLKYLTEVLATINPALTYQKVAADWSQLKLNTPASEGLELTRCQAAVILDHFLNPFALPIDFNGQLTQQAAALGSK</sequence>
<dbReference type="KEGG" id="nib:GU926_09130"/>
<evidence type="ECO:0000313" key="7">
    <source>
        <dbReference type="EMBL" id="QHL87592.1"/>
    </source>
</evidence>
<dbReference type="RefSeq" id="WP_160691136.1">
    <property type="nucleotide sequence ID" value="NZ_CP047897.1"/>
</dbReference>
<feature type="chain" id="PRO_5026770207" evidence="6">
    <location>
        <begin position="25"/>
        <end position="629"/>
    </location>
</feature>
<dbReference type="PRINTS" id="PR00411">
    <property type="entry name" value="PNDRDTASEI"/>
</dbReference>
<dbReference type="GO" id="GO:0051539">
    <property type="term" value="F:4 iron, 4 sulfur cluster binding"/>
    <property type="evidence" value="ECO:0007669"/>
    <property type="project" value="UniProtKB-KW"/>
</dbReference>
<dbReference type="GO" id="GO:0016491">
    <property type="term" value="F:oxidoreductase activity"/>
    <property type="evidence" value="ECO:0007669"/>
    <property type="project" value="UniProtKB-KW"/>
</dbReference>
<evidence type="ECO:0000256" key="2">
    <source>
        <dbReference type="ARBA" id="ARBA00022723"/>
    </source>
</evidence>
<dbReference type="GO" id="GO:0046872">
    <property type="term" value="F:metal ion binding"/>
    <property type="evidence" value="ECO:0007669"/>
    <property type="project" value="UniProtKB-KW"/>
</dbReference>
<evidence type="ECO:0000256" key="3">
    <source>
        <dbReference type="ARBA" id="ARBA00023002"/>
    </source>
</evidence>
<reference evidence="7 8" key="1">
    <citation type="submission" date="2020-01" db="EMBL/GenBank/DDBJ databases">
        <authorList>
            <person name="Kim M."/>
        </authorList>
    </citation>
    <scope>NUCLEOTIDE SEQUENCE [LARGE SCALE GENOMIC DNA]</scope>
    <source>
        <strain evidence="7 8">BT10</strain>
    </source>
</reference>
<dbReference type="Proteomes" id="UP000464214">
    <property type="component" value="Chromosome"/>
</dbReference>
<keyword evidence="3" id="KW-0560">Oxidoreductase</keyword>
<evidence type="ECO:0000256" key="4">
    <source>
        <dbReference type="ARBA" id="ARBA00023004"/>
    </source>
</evidence>
<keyword evidence="5" id="KW-0411">Iron-sulfur</keyword>
<dbReference type="PANTHER" id="PTHR43498:SF1">
    <property type="entry name" value="COB--COM HETERODISULFIDE REDUCTASE IRON-SULFUR SUBUNIT A"/>
    <property type="match status" value="1"/>
</dbReference>
<gene>
    <name evidence="7" type="ORF">GU926_09130</name>
</gene>
<keyword evidence="1" id="KW-0004">4Fe-4S</keyword>
<keyword evidence="2" id="KW-0479">Metal-binding</keyword>
<evidence type="ECO:0000256" key="1">
    <source>
        <dbReference type="ARBA" id="ARBA00022485"/>
    </source>
</evidence>
<keyword evidence="4" id="KW-0408">Iron</keyword>
<dbReference type="InterPro" id="IPR039650">
    <property type="entry name" value="HdrA-like"/>
</dbReference>
<keyword evidence="6" id="KW-0732">Signal</keyword>
<dbReference type="Gene3D" id="3.50.50.60">
    <property type="entry name" value="FAD/NAD(P)-binding domain"/>
    <property type="match status" value="1"/>
</dbReference>
<dbReference type="PANTHER" id="PTHR43498">
    <property type="entry name" value="FERREDOXIN:COB-COM HETERODISULFIDE REDUCTASE SUBUNIT A"/>
    <property type="match status" value="1"/>
</dbReference>
<dbReference type="Pfam" id="PF12831">
    <property type="entry name" value="FAD_oxidored"/>
    <property type="match status" value="1"/>
</dbReference>
<keyword evidence="8" id="KW-1185">Reference proteome</keyword>
<feature type="signal peptide" evidence="6">
    <location>
        <begin position="1"/>
        <end position="24"/>
    </location>
</feature>
<dbReference type="EMBL" id="CP047897">
    <property type="protein sequence ID" value="QHL87592.1"/>
    <property type="molecule type" value="Genomic_DNA"/>
</dbReference>
<accession>A0A6P1P1P4</accession>
<protein>
    <submittedName>
        <fullName evidence="7">FAD-dependent oxidoreductase</fullName>
    </submittedName>
</protein>
<evidence type="ECO:0000256" key="6">
    <source>
        <dbReference type="SAM" id="SignalP"/>
    </source>
</evidence>